<accession>A0ABD0JYN3</accession>
<dbReference type="FunFam" id="2.60.120.1020:FF:000001">
    <property type="entry name" value="Peptide-N(4)-(N-acetyl-beta-glucosaminyl)asparagine amidase"/>
    <property type="match status" value="1"/>
</dbReference>
<dbReference type="Gene3D" id="2.60.120.1020">
    <property type="entry name" value="Peptide N glycanase, PAW domain"/>
    <property type="match status" value="1"/>
</dbReference>
<dbReference type="Gene3D" id="2.20.25.10">
    <property type="match status" value="1"/>
</dbReference>
<dbReference type="Pfam" id="PF04721">
    <property type="entry name" value="PAW"/>
    <property type="match status" value="1"/>
</dbReference>
<dbReference type="Gene3D" id="3.10.620.30">
    <property type="match status" value="1"/>
</dbReference>
<dbReference type="InterPro" id="IPR036339">
    <property type="entry name" value="PUB-like_dom_sf"/>
</dbReference>
<evidence type="ECO:0000256" key="14">
    <source>
        <dbReference type="PROSITE-ProRule" id="PRU00731"/>
    </source>
</evidence>
<dbReference type="InterPro" id="IPR006588">
    <property type="entry name" value="Peptide_N_glycanase_PAW_dom"/>
</dbReference>
<dbReference type="InterPro" id="IPR002931">
    <property type="entry name" value="Transglutaminase-like"/>
</dbReference>
<evidence type="ECO:0000256" key="5">
    <source>
        <dbReference type="ARBA" id="ARBA00012158"/>
    </source>
</evidence>
<comment type="similarity">
    <text evidence="4 14">Belongs to the transglutaminase-like superfamily. PNGase family.</text>
</comment>
<dbReference type="SUPFAM" id="SSF49785">
    <property type="entry name" value="Galactose-binding domain-like"/>
    <property type="match status" value="1"/>
</dbReference>
<dbReference type="Proteomes" id="UP001519460">
    <property type="component" value="Unassembled WGS sequence"/>
</dbReference>
<evidence type="ECO:0000256" key="8">
    <source>
        <dbReference type="ARBA" id="ARBA00022723"/>
    </source>
</evidence>
<evidence type="ECO:0000256" key="4">
    <source>
        <dbReference type="ARBA" id="ARBA00009390"/>
    </source>
</evidence>
<dbReference type="SUPFAM" id="SSF143503">
    <property type="entry name" value="PUG domain-like"/>
    <property type="match status" value="1"/>
</dbReference>
<dbReference type="FunFam" id="2.20.25.10:FF:000011">
    <property type="entry name" value="peptide-N(4)-(N-acetyl-beta- glucosaminyl)asparagine amidase"/>
    <property type="match status" value="1"/>
</dbReference>
<dbReference type="SMART" id="SM00580">
    <property type="entry name" value="PUG"/>
    <property type="match status" value="1"/>
</dbReference>
<feature type="domain" description="PAW" evidence="15">
    <location>
        <begin position="492"/>
        <end position="694"/>
    </location>
</feature>
<evidence type="ECO:0000256" key="10">
    <source>
        <dbReference type="ARBA" id="ARBA00022833"/>
    </source>
</evidence>
<evidence type="ECO:0000256" key="13">
    <source>
        <dbReference type="ARBA" id="ARBA00032901"/>
    </source>
</evidence>
<dbReference type="EC" id="3.5.1.52" evidence="5"/>
<dbReference type="SUPFAM" id="SSF54001">
    <property type="entry name" value="Cysteine proteinases"/>
    <property type="match status" value="1"/>
</dbReference>
<evidence type="ECO:0000256" key="2">
    <source>
        <dbReference type="ARBA" id="ARBA00001947"/>
    </source>
</evidence>
<comment type="cofactor">
    <cofactor evidence="2">
        <name>Zn(2+)</name>
        <dbReference type="ChEBI" id="CHEBI:29105"/>
    </cofactor>
</comment>
<keyword evidence="17" id="KW-1185">Reference proteome</keyword>
<dbReference type="GO" id="GO:0000224">
    <property type="term" value="F:peptide-N4-(N-acetyl-beta-glucosaminyl)asparagine amidase activity"/>
    <property type="evidence" value="ECO:0007669"/>
    <property type="project" value="UniProtKB-EC"/>
</dbReference>
<dbReference type="GO" id="GO:0005737">
    <property type="term" value="C:cytoplasm"/>
    <property type="evidence" value="ECO:0007669"/>
    <property type="project" value="UniProtKB-SubCell"/>
</dbReference>
<dbReference type="InterPro" id="IPR008979">
    <property type="entry name" value="Galactose-bd-like_sf"/>
</dbReference>
<keyword evidence="8" id="KW-0479">Metal-binding</keyword>
<reference evidence="16 17" key="1">
    <citation type="journal article" date="2023" name="Sci. Data">
        <title>Genome assembly of the Korean intertidal mud-creeper Batillaria attramentaria.</title>
        <authorList>
            <person name="Patra A.K."/>
            <person name="Ho P.T."/>
            <person name="Jun S."/>
            <person name="Lee S.J."/>
            <person name="Kim Y."/>
            <person name="Won Y.J."/>
        </authorList>
    </citation>
    <scope>NUCLEOTIDE SEQUENCE [LARGE SCALE GENOMIC DNA]</scope>
    <source>
        <strain evidence="16">Wonlab-2016</strain>
    </source>
</reference>
<dbReference type="PANTHER" id="PTHR12143:SF19">
    <property type="entry name" value="PEPTIDE-N(4)-(N-ACETYL-BETA-GLUCOSAMINYL)ASPARAGINE AMIDASE"/>
    <property type="match status" value="1"/>
</dbReference>
<keyword evidence="10" id="KW-0862">Zinc</keyword>
<evidence type="ECO:0000256" key="6">
    <source>
        <dbReference type="ARBA" id="ARBA00018546"/>
    </source>
</evidence>
<comment type="function">
    <text evidence="11">Specifically deglycosylates the denatured form of N-linked glycoproteins in the cytoplasm and assists their proteasome-mediated degradation. Cleaves the beta-aspartyl-glucosamine (GlcNAc) of the glycan and the amide side chain of Asn, converting Asn to Asp. Prefers proteins containing high-mannose over those bearing complex type oligosaccharides. Can recognize misfolded proteins in the endoplasmic reticulum that are exported to the cytosol to be destroyed and deglycosylate them, while it has no activity toward native proteins. Deglycosylation is a prerequisite for subsequent proteasome-mediated degradation of some, but not all, misfolded glycoproteins.</text>
</comment>
<dbReference type="EMBL" id="JACVVK020000290">
    <property type="protein sequence ID" value="KAK7480008.1"/>
    <property type="molecule type" value="Genomic_DNA"/>
</dbReference>
<comment type="caution">
    <text evidence="16">The sequence shown here is derived from an EMBL/GenBank/DDBJ whole genome shotgun (WGS) entry which is preliminary data.</text>
</comment>
<evidence type="ECO:0000313" key="16">
    <source>
        <dbReference type="EMBL" id="KAK7480008.1"/>
    </source>
</evidence>
<evidence type="ECO:0000256" key="1">
    <source>
        <dbReference type="ARBA" id="ARBA00001650"/>
    </source>
</evidence>
<dbReference type="Gene3D" id="1.20.58.2190">
    <property type="match status" value="1"/>
</dbReference>
<dbReference type="InterPro" id="IPR050883">
    <property type="entry name" value="PNGase"/>
</dbReference>
<evidence type="ECO:0000256" key="9">
    <source>
        <dbReference type="ARBA" id="ARBA00022801"/>
    </source>
</evidence>
<dbReference type="Pfam" id="PF09409">
    <property type="entry name" value="PUB"/>
    <property type="match status" value="1"/>
</dbReference>
<dbReference type="InterPro" id="IPR038680">
    <property type="entry name" value="PAW_sf"/>
</dbReference>
<name>A0ABD0JYN3_9CAEN</name>
<evidence type="ECO:0000313" key="17">
    <source>
        <dbReference type="Proteomes" id="UP001519460"/>
    </source>
</evidence>
<evidence type="ECO:0000256" key="7">
    <source>
        <dbReference type="ARBA" id="ARBA00022490"/>
    </source>
</evidence>
<dbReference type="AlphaFoldDB" id="A0ABD0JYN3"/>
<sequence>MAAAEDDATQQLFKENSKDDFLAASEILLRLANNVLENPNEMKYRRIRVGNPLVQSKLLPVVGGLECLFDMGFLEDGEFLTLPAGSSLAVVRHVRDKLSRLCSVARGAGDGGTNAVPRAASHSAPPSVPVAQGAAVTQGTAVNQRTTTNQAMAAGVTAAAAPAPQPSPIVAQGQGTAAASPSPQVAAAVQARPTQTIANLRRLESAFSTRIESTMSHVMLYEDPNLQQKARSVIPVITLQQEAESRLQALQQSGGREAVRDVDVRDCLLLELLSWFKKSFFTWVDSPPCEHCGGSTHHAGSATPTSAELIWGGSRVENHQCDSCGQYTRFPRYNHPGKLLETRRGRCGEWANCFTLCCRAMGFEARYVLDWTDHVWTEVYSHTQKRWLHCDPCENVCDKPLLYEQGWGKKLTYVIAFSKDEVQDVTWRYSAKHPEVLARRNECREMWLVNTIHNICTRKFHHMEEARRQEMLHRLVVELVEFLTPKTASSENLPGRTTGSLSWRLARGELGKAVTTRQHQYVFRLMESEKDSEVLHIKYSCAKDLYVRSSSQDVPTWKWHSCTYSARSVLRKEESDWKMAYLARDEGSESAEMSWKFDLIGEDLCISKLELKAPSTTFENGSVTWRLCTEDNCFNVPGSQLMEFQTFDLQRSQMLTITAVLSGGKGSVAWQHAQLFRQRLDDTDFPFQIILHLS</sequence>
<dbReference type="PANTHER" id="PTHR12143">
    <property type="entry name" value="PEPTIDE N-GLYCANASE PNGASE -RELATED"/>
    <property type="match status" value="1"/>
</dbReference>
<dbReference type="SMART" id="SM00460">
    <property type="entry name" value="TGc"/>
    <property type="match status" value="1"/>
</dbReference>
<dbReference type="GO" id="GO:0046872">
    <property type="term" value="F:metal ion binding"/>
    <property type="evidence" value="ECO:0007669"/>
    <property type="project" value="UniProtKB-KW"/>
</dbReference>
<dbReference type="PROSITE" id="PS51398">
    <property type="entry name" value="PAW"/>
    <property type="match status" value="1"/>
</dbReference>
<dbReference type="Pfam" id="PF01841">
    <property type="entry name" value="Transglut_core"/>
    <property type="match status" value="1"/>
</dbReference>
<organism evidence="16 17">
    <name type="scientific">Batillaria attramentaria</name>
    <dbReference type="NCBI Taxonomy" id="370345"/>
    <lineage>
        <taxon>Eukaryota</taxon>
        <taxon>Metazoa</taxon>
        <taxon>Spiralia</taxon>
        <taxon>Lophotrochozoa</taxon>
        <taxon>Mollusca</taxon>
        <taxon>Gastropoda</taxon>
        <taxon>Caenogastropoda</taxon>
        <taxon>Sorbeoconcha</taxon>
        <taxon>Cerithioidea</taxon>
        <taxon>Batillariidae</taxon>
        <taxon>Batillaria</taxon>
    </lineage>
</organism>
<evidence type="ECO:0000256" key="12">
    <source>
        <dbReference type="ARBA" id="ARBA00029604"/>
    </source>
</evidence>
<comment type="catalytic activity">
    <reaction evidence="1">
        <text>Hydrolysis of an N(4)-(acetyl-beta-D-glucosaminyl)asparagine residue in which the glucosamine residue may be further glycosylated, to yield a (substituted) N-acetyl-beta-D-glucosaminylamine and a peptide containing an aspartate residue.</text>
        <dbReference type="EC" id="3.5.1.52"/>
    </reaction>
</comment>
<comment type="subcellular location">
    <subcellularLocation>
        <location evidence="3">Cytoplasm</location>
    </subcellularLocation>
</comment>
<dbReference type="InterPro" id="IPR018997">
    <property type="entry name" value="PUB_domain"/>
</dbReference>
<protein>
    <recommendedName>
        <fullName evidence="6">Peptide-N(4)-(N-acetyl-beta-glucosaminyl)asparagine amidase</fullName>
        <ecNumber evidence="5">3.5.1.52</ecNumber>
    </recommendedName>
    <alternativeName>
        <fullName evidence="12">N-glycanase 1</fullName>
    </alternativeName>
    <alternativeName>
        <fullName evidence="13">Peptide:N-glycanase</fullName>
    </alternativeName>
</protein>
<evidence type="ECO:0000256" key="11">
    <source>
        <dbReference type="ARBA" id="ARBA00024870"/>
    </source>
</evidence>
<dbReference type="SMART" id="SM00613">
    <property type="entry name" value="PAW"/>
    <property type="match status" value="1"/>
</dbReference>
<keyword evidence="9" id="KW-0378">Hydrolase</keyword>
<evidence type="ECO:0000259" key="15">
    <source>
        <dbReference type="PROSITE" id="PS51398"/>
    </source>
</evidence>
<dbReference type="InterPro" id="IPR038765">
    <property type="entry name" value="Papain-like_cys_pep_sf"/>
</dbReference>
<gene>
    <name evidence="16" type="ORF">BaRGS_00028741</name>
</gene>
<proteinExistence type="inferred from homology"/>
<keyword evidence="7" id="KW-0963">Cytoplasm</keyword>
<evidence type="ECO:0000256" key="3">
    <source>
        <dbReference type="ARBA" id="ARBA00004496"/>
    </source>
</evidence>